<dbReference type="EMBL" id="JAMYWD010000012">
    <property type="protein sequence ID" value="KAJ4951496.1"/>
    <property type="molecule type" value="Genomic_DNA"/>
</dbReference>
<feature type="region of interest" description="Disordered" evidence="1">
    <location>
        <begin position="267"/>
        <end position="290"/>
    </location>
</feature>
<proteinExistence type="predicted"/>
<feature type="region of interest" description="Disordered" evidence="1">
    <location>
        <begin position="68"/>
        <end position="117"/>
    </location>
</feature>
<protein>
    <submittedName>
        <fullName evidence="2">Uncharacterized protein</fullName>
    </submittedName>
</protein>
<dbReference type="Proteomes" id="UP001141806">
    <property type="component" value="Unassembled WGS sequence"/>
</dbReference>
<evidence type="ECO:0000313" key="2">
    <source>
        <dbReference type="EMBL" id="KAJ4951496.1"/>
    </source>
</evidence>
<name>A0A9Q0JTR5_9MAGN</name>
<sequence>MGSRQMEGGINLVSGQPQDLETSSQLPNRDPIPMASGFGFDLGRFSDAVAVMIEVVVQPSDRVNVAVSRHAARKRRKWSRRVKRKNITRNNQQPVGGLDKLNHSTNPRTSESMPQGERRSFASMAAGVPDLTTLPEQVVEGDPLDGDTNSDKEDDNRSRMSNPDQLQLDVQNILEVGNSIATTTMDSIRVNEVSLERANVVTTSPTDATIGVKQDRLGSSTSASHETISREDGRVTIHYDVQMVDETLASQGGFTEVGKIKDLAQTVGNKSKKSEAQASRVTRQSRKLTK</sequence>
<keyword evidence="3" id="KW-1185">Reference proteome</keyword>
<feature type="compositionally biased region" description="Polar residues" evidence="1">
    <location>
        <begin position="13"/>
        <end position="27"/>
    </location>
</feature>
<reference evidence="2" key="1">
    <citation type="journal article" date="2023" name="Plant J.">
        <title>The genome of the king protea, Protea cynaroides.</title>
        <authorList>
            <person name="Chang J."/>
            <person name="Duong T.A."/>
            <person name="Schoeman C."/>
            <person name="Ma X."/>
            <person name="Roodt D."/>
            <person name="Barker N."/>
            <person name="Li Z."/>
            <person name="Van de Peer Y."/>
            <person name="Mizrachi E."/>
        </authorList>
    </citation>
    <scope>NUCLEOTIDE SEQUENCE</scope>
    <source>
        <tissue evidence="2">Young leaves</tissue>
    </source>
</reference>
<feature type="region of interest" description="Disordered" evidence="1">
    <location>
        <begin position="1"/>
        <end position="30"/>
    </location>
</feature>
<evidence type="ECO:0000256" key="1">
    <source>
        <dbReference type="SAM" id="MobiDB-lite"/>
    </source>
</evidence>
<accession>A0A9Q0JTR5</accession>
<dbReference type="AlphaFoldDB" id="A0A9Q0JTR5"/>
<feature type="compositionally biased region" description="Basic residues" evidence="1">
    <location>
        <begin position="70"/>
        <end position="87"/>
    </location>
</feature>
<gene>
    <name evidence="2" type="ORF">NE237_028328</name>
</gene>
<comment type="caution">
    <text evidence="2">The sequence shown here is derived from an EMBL/GenBank/DDBJ whole genome shotgun (WGS) entry which is preliminary data.</text>
</comment>
<feature type="region of interest" description="Disordered" evidence="1">
    <location>
        <begin position="134"/>
        <end position="166"/>
    </location>
</feature>
<evidence type="ECO:0000313" key="3">
    <source>
        <dbReference type="Proteomes" id="UP001141806"/>
    </source>
</evidence>
<feature type="compositionally biased region" description="Polar residues" evidence="1">
    <location>
        <begin position="103"/>
        <end position="113"/>
    </location>
</feature>
<feature type="compositionally biased region" description="Basic and acidic residues" evidence="1">
    <location>
        <begin position="149"/>
        <end position="158"/>
    </location>
</feature>
<organism evidence="2 3">
    <name type="scientific">Protea cynaroides</name>
    <dbReference type="NCBI Taxonomy" id="273540"/>
    <lineage>
        <taxon>Eukaryota</taxon>
        <taxon>Viridiplantae</taxon>
        <taxon>Streptophyta</taxon>
        <taxon>Embryophyta</taxon>
        <taxon>Tracheophyta</taxon>
        <taxon>Spermatophyta</taxon>
        <taxon>Magnoliopsida</taxon>
        <taxon>Proteales</taxon>
        <taxon>Proteaceae</taxon>
        <taxon>Protea</taxon>
    </lineage>
</organism>